<dbReference type="OMA" id="FKHAGYG"/>
<evidence type="ECO:0000256" key="3">
    <source>
        <dbReference type="ARBA" id="ARBA00023002"/>
    </source>
</evidence>
<organism evidence="5 6">
    <name type="scientific">Gonapodya prolifera (strain JEL478)</name>
    <name type="common">Monoblepharis prolifera</name>
    <dbReference type="NCBI Taxonomy" id="1344416"/>
    <lineage>
        <taxon>Eukaryota</taxon>
        <taxon>Fungi</taxon>
        <taxon>Fungi incertae sedis</taxon>
        <taxon>Chytridiomycota</taxon>
        <taxon>Chytridiomycota incertae sedis</taxon>
        <taxon>Monoblepharidomycetes</taxon>
        <taxon>Monoblepharidales</taxon>
        <taxon>Gonapodyaceae</taxon>
        <taxon>Gonapodya</taxon>
    </lineage>
</organism>
<dbReference type="CDD" id="cd05325">
    <property type="entry name" value="carb_red_sniffer_like_SDR_c"/>
    <property type="match status" value="1"/>
</dbReference>
<dbReference type="OrthoDB" id="9876299at2759"/>
<dbReference type="GO" id="GO:0005737">
    <property type="term" value="C:cytoplasm"/>
    <property type="evidence" value="ECO:0007669"/>
    <property type="project" value="TreeGrafter"/>
</dbReference>
<dbReference type="PRINTS" id="PR00081">
    <property type="entry name" value="GDHRDH"/>
</dbReference>
<accession>A0A139AI46</accession>
<evidence type="ECO:0000256" key="2">
    <source>
        <dbReference type="ARBA" id="ARBA00022857"/>
    </source>
</evidence>
<evidence type="ECO:0000256" key="1">
    <source>
        <dbReference type="ARBA" id="ARBA00006484"/>
    </source>
</evidence>
<proteinExistence type="inferred from homology"/>
<protein>
    <submittedName>
        <fullName evidence="5">NAD(P)-binding protein</fullName>
    </submittedName>
</protein>
<name>A0A139AI46_GONPJ</name>
<dbReference type="Proteomes" id="UP000070544">
    <property type="component" value="Unassembled WGS sequence"/>
</dbReference>
<dbReference type="PANTHER" id="PTHR43544">
    <property type="entry name" value="SHORT-CHAIN DEHYDROGENASE/REDUCTASE"/>
    <property type="match status" value="1"/>
</dbReference>
<dbReference type="InterPro" id="IPR036291">
    <property type="entry name" value="NAD(P)-bd_dom_sf"/>
</dbReference>
<evidence type="ECO:0000256" key="4">
    <source>
        <dbReference type="RuleBase" id="RU000363"/>
    </source>
</evidence>
<dbReference type="GO" id="GO:0016491">
    <property type="term" value="F:oxidoreductase activity"/>
    <property type="evidence" value="ECO:0007669"/>
    <property type="project" value="UniProtKB-KW"/>
</dbReference>
<evidence type="ECO:0000313" key="6">
    <source>
        <dbReference type="Proteomes" id="UP000070544"/>
    </source>
</evidence>
<dbReference type="Pfam" id="PF00106">
    <property type="entry name" value="adh_short"/>
    <property type="match status" value="1"/>
</dbReference>
<dbReference type="InterPro" id="IPR051468">
    <property type="entry name" value="Fungal_SecMetab_SDRs"/>
</dbReference>
<gene>
    <name evidence="5" type="ORF">M427DRAFT_55796</name>
</gene>
<dbReference type="Gene3D" id="3.40.50.720">
    <property type="entry name" value="NAD(P)-binding Rossmann-like Domain"/>
    <property type="match status" value="1"/>
</dbReference>
<dbReference type="PANTHER" id="PTHR43544:SF7">
    <property type="entry name" value="NADB-LER2"/>
    <property type="match status" value="1"/>
</dbReference>
<evidence type="ECO:0000313" key="5">
    <source>
        <dbReference type="EMBL" id="KXS16379.1"/>
    </source>
</evidence>
<dbReference type="AlphaFoldDB" id="A0A139AI46"/>
<sequence>MTKVYVITGASRGIGLELVRQILAKNACTAIVVGTVRDEIKSRSAFESIASNSGGRLKLVKLDTTSEESIKGAAEHVSRFFPDGIDVLINNAGIMERDPSDVEAKASTLESTFHTNVLGPILVGQYFLPLLRKRTTRIIANMSSPLGIVGAQILPGSGLLAYRMSKASLNMVTTRWAKELASENFIVVSYSPGWVKTDMGGPAGMLTVEESVSGMVSTLFRLKEEDSGTFIHTDGKVMPWGVPKSAAM</sequence>
<keyword evidence="3" id="KW-0560">Oxidoreductase</keyword>
<keyword evidence="6" id="KW-1185">Reference proteome</keyword>
<dbReference type="InterPro" id="IPR002347">
    <property type="entry name" value="SDR_fam"/>
</dbReference>
<keyword evidence="2" id="KW-0521">NADP</keyword>
<dbReference type="PRINTS" id="PR00080">
    <property type="entry name" value="SDRFAMILY"/>
</dbReference>
<dbReference type="SUPFAM" id="SSF51735">
    <property type="entry name" value="NAD(P)-binding Rossmann-fold domains"/>
    <property type="match status" value="1"/>
</dbReference>
<comment type="similarity">
    <text evidence="1 4">Belongs to the short-chain dehydrogenases/reductases (SDR) family.</text>
</comment>
<reference evidence="5 6" key="1">
    <citation type="journal article" date="2015" name="Genome Biol. Evol.">
        <title>Phylogenomic analyses indicate that early fungi evolved digesting cell walls of algal ancestors of land plants.</title>
        <authorList>
            <person name="Chang Y."/>
            <person name="Wang S."/>
            <person name="Sekimoto S."/>
            <person name="Aerts A.L."/>
            <person name="Choi C."/>
            <person name="Clum A."/>
            <person name="LaButti K.M."/>
            <person name="Lindquist E.A."/>
            <person name="Yee Ngan C."/>
            <person name="Ohm R.A."/>
            <person name="Salamov A.A."/>
            <person name="Grigoriev I.V."/>
            <person name="Spatafora J.W."/>
            <person name="Berbee M.L."/>
        </authorList>
    </citation>
    <scope>NUCLEOTIDE SEQUENCE [LARGE SCALE GENOMIC DNA]</scope>
    <source>
        <strain evidence="5 6">JEL478</strain>
    </source>
</reference>
<dbReference type="EMBL" id="KQ965754">
    <property type="protein sequence ID" value="KXS16379.1"/>
    <property type="molecule type" value="Genomic_DNA"/>
</dbReference>